<accession>A0A6B0U4N1</accession>
<organism evidence="2">
    <name type="scientific">Ixodes ricinus</name>
    <name type="common">Common tick</name>
    <name type="synonym">Acarus ricinus</name>
    <dbReference type="NCBI Taxonomy" id="34613"/>
    <lineage>
        <taxon>Eukaryota</taxon>
        <taxon>Metazoa</taxon>
        <taxon>Ecdysozoa</taxon>
        <taxon>Arthropoda</taxon>
        <taxon>Chelicerata</taxon>
        <taxon>Arachnida</taxon>
        <taxon>Acari</taxon>
        <taxon>Parasitiformes</taxon>
        <taxon>Ixodida</taxon>
        <taxon>Ixodoidea</taxon>
        <taxon>Ixodidae</taxon>
        <taxon>Ixodinae</taxon>
        <taxon>Ixodes</taxon>
    </lineage>
</organism>
<dbReference type="AlphaFoldDB" id="A0A6B0U4N1"/>
<name>A0A6B0U4N1_IXORI</name>
<evidence type="ECO:0000256" key="1">
    <source>
        <dbReference type="SAM" id="SignalP"/>
    </source>
</evidence>
<feature type="signal peptide" evidence="1">
    <location>
        <begin position="1"/>
        <end position="24"/>
    </location>
</feature>
<evidence type="ECO:0000313" key="2">
    <source>
        <dbReference type="EMBL" id="MXU83620.1"/>
    </source>
</evidence>
<feature type="chain" id="PRO_5025650503" evidence="1">
    <location>
        <begin position="25"/>
        <end position="76"/>
    </location>
</feature>
<keyword evidence="1" id="KW-0732">Signal</keyword>
<sequence length="76" mass="8608">MGLWIGHLCTWCLWLSSRVPRVALWMLCRGFWPRVLCRRMTGSKGRGCRALPDVLMGVARVAASCSRAKLLKHQPV</sequence>
<proteinExistence type="predicted"/>
<reference evidence="2" key="1">
    <citation type="submission" date="2019-12" db="EMBL/GenBank/DDBJ databases">
        <title>An insight into the sialome of adult female Ixodes ricinus ticks feeding for 6 days.</title>
        <authorList>
            <person name="Perner J."/>
            <person name="Ribeiro J.M.C."/>
        </authorList>
    </citation>
    <scope>NUCLEOTIDE SEQUENCE</scope>
    <source>
        <strain evidence="2">Semi-engorged</strain>
        <tissue evidence="2">Salivary glands</tissue>
    </source>
</reference>
<protein>
    <submittedName>
        <fullName evidence="2">Putative secreted protein</fullName>
    </submittedName>
</protein>
<dbReference type="EMBL" id="GIFC01001537">
    <property type="protein sequence ID" value="MXU83620.1"/>
    <property type="molecule type" value="Transcribed_RNA"/>
</dbReference>